<dbReference type="EMBL" id="MN740613">
    <property type="protein sequence ID" value="QHU35871.1"/>
    <property type="molecule type" value="Genomic_DNA"/>
</dbReference>
<organism evidence="1">
    <name type="scientific">viral metagenome</name>
    <dbReference type="NCBI Taxonomy" id="1070528"/>
    <lineage>
        <taxon>unclassified sequences</taxon>
        <taxon>metagenomes</taxon>
        <taxon>organismal metagenomes</taxon>
    </lineage>
</organism>
<evidence type="ECO:0000313" key="1">
    <source>
        <dbReference type="EMBL" id="QHU35871.1"/>
    </source>
</evidence>
<accession>A0A6C0M1I2</accession>
<proteinExistence type="predicted"/>
<name>A0A6C0M1I2_9ZZZZ</name>
<dbReference type="AlphaFoldDB" id="A0A6C0M1I2"/>
<sequence>MNEEYYKEYLQKLTDMIDAKKLDGFWVMCDRSDFKPIKKNKVEIRKMLKEKSQYYAGKKIAYVNLYPNLDAIKDSSEDAFIMTIYIYEINDKGEFGKTQFDTWGLKIRYKLSDFSIRKFKMKDVEKLMRLCADEIITTEILNGSSFKNFMKKLDKLKINLDD</sequence>
<reference evidence="1" key="1">
    <citation type="journal article" date="2020" name="Nature">
        <title>Giant virus diversity and host interactions through global metagenomics.</title>
        <authorList>
            <person name="Schulz F."/>
            <person name="Roux S."/>
            <person name="Paez-Espino D."/>
            <person name="Jungbluth S."/>
            <person name="Walsh D.A."/>
            <person name="Denef V.J."/>
            <person name="McMahon K.D."/>
            <person name="Konstantinidis K.T."/>
            <person name="Eloe-Fadrosh E.A."/>
            <person name="Kyrpides N.C."/>
            <person name="Woyke T."/>
        </authorList>
    </citation>
    <scope>NUCLEOTIDE SEQUENCE</scope>
    <source>
        <strain evidence="1">GVMAG-S-1035085-51</strain>
    </source>
</reference>
<protein>
    <submittedName>
        <fullName evidence="1">Uncharacterized protein</fullName>
    </submittedName>
</protein>